<dbReference type="EMBL" id="GGEC01064149">
    <property type="protein sequence ID" value="MBX44633.1"/>
    <property type="molecule type" value="Transcribed_RNA"/>
</dbReference>
<name>A0A2P2NQ78_RHIMU</name>
<protein>
    <submittedName>
        <fullName evidence="1">Uncharacterized protein</fullName>
    </submittedName>
</protein>
<organism evidence="1">
    <name type="scientific">Rhizophora mucronata</name>
    <name type="common">Asiatic mangrove</name>
    <dbReference type="NCBI Taxonomy" id="61149"/>
    <lineage>
        <taxon>Eukaryota</taxon>
        <taxon>Viridiplantae</taxon>
        <taxon>Streptophyta</taxon>
        <taxon>Embryophyta</taxon>
        <taxon>Tracheophyta</taxon>
        <taxon>Spermatophyta</taxon>
        <taxon>Magnoliopsida</taxon>
        <taxon>eudicotyledons</taxon>
        <taxon>Gunneridae</taxon>
        <taxon>Pentapetalae</taxon>
        <taxon>rosids</taxon>
        <taxon>fabids</taxon>
        <taxon>Malpighiales</taxon>
        <taxon>Rhizophoraceae</taxon>
        <taxon>Rhizophora</taxon>
    </lineage>
</organism>
<reference evidence="1" key="1">
    <citation type="submission" date="2018-02" db="EMBL/GenBank/DDBJ databases">
        <title>Rhizophora mucronata_Transcriptome.</title>
        <authorList>
            <person name="Meera S.P."/>
            <person name="Sreeshan A."/>
            <person name="Augustine A."/>
        </authorList>
    </citation>
    <scope>NUCLEOTIDE SEQUENCE</scope>
    <source>
        <tissue evidence="1">Leaf</tissue>
    </source>
</reference>
<proteinExistence type="predicted"/>
<dbReference type="AlphaFoldDB" id="A0A2P2NQ78"/>
<sequence length="34" mass="3848">MNCATGSLSGFDILTYSFHYSHFVFFTLTLQLSV</sequence>
<accession>A0A2P2NQ78</accession>
<evidence type="ECO:0000313" key="1">
    <source>
        <dbReference type="EMBL" id="MBX44633.1"/>
    </source>
</evidence>